<dbReference type="KEGG" id="lsm:121118802"/>
<dbReference type="RefSeq" id="XP_040569320.1">
    <property type="nucleotide sequence ID" value="XM_040713386.2"/>
</dbReference>
<dbReference type="GeneID" id="121118802"/>
<feature type="transmembrane region" description="Helical" evidence="1">
    <location>
        <begin position="35"/>
        <end position="57"/>
    </location>
</feature>
<keyword evidence="1" id="KW-0472">Membrane</keyword>
<reference evidence="2" key="1">
    <citation type="submission" date="2014-05" db="EMBL/GenBank/DDBJ databases">
        <authorList>
            <person name="Chronopoulou M."/>
        </authorList>
    </citation>
    <scope>NUCLEOTIDE SEQUENCE</scope>
    <source>
        <tissue evidence="2">Whole organism</tissue>
    </source>
</reference>
<keyword evidence="1" id="KW-0812">Transmembrane</keyword>
<evidence type="ECO:0000313" key="2">
    <source>
        <dbReference type="EMBL" id="CDW31565.1"/>
    </source>
</evidence>
<accession>A0A0K2U0E6</accession>
<name>A0A0K2U0E6_LEPSM</name>
<dbReference type="EMBL" id="HACA01014204">
    <property type="protein sequence ID" value="CDW31565.1"/>
    <property type="molecule type" value="Transcribed_RNA"/>
</dbReference>
<proteinExistence type="predicted"/>
<organism evidence="2">
    <name type="scientific">Lepeophtheirus salmonis</name>
    <name type="common">Salmon louse</name>
    <name type="synonym">Caligus salmonis</name>
    <dbReference type="NCBI Taxonomy" id="72036"/>
    <lineage>
        <taxon>Eukaryota</taxon>
        <taxon>Metazoa</taxon>
        <taxon>Ecdysozoa</taxon>
        <taxon>Arthropoda</taxon>
        <taxon>Crustacea</taxon>
        <taxon>Multicrustacea</taxon>
        <taxon>Hexanauplia</taxon>
        <taxon>Copepoda</taxon>
        <taxon>Siphonostomatoida</taxon>
        <taxon>Caligidae</taxon>
        <taxon>Lepeophtheirus</taxon>
    </lineage>
</organism>
<protein>
    <submittedName>
        <fullName evidence="2">Uncharacterized protein</fullName>
    </submittedName>
</protein>
<dbReference type="AlphaFoldDB" id="A0A0K2U0E6"/>
<evidence type="ECO:0000256" key="1">
    <source>
        <dbReference type="SAM" id="Phobius"/>
    </source>
</evidence>
<keyword evidence="1" id="KW-1133">Transmembrane helix</keyword>
<sequence length="179" mass="19583">MNTHILFLCTTFFLLSAGWISTVLSVLLGPVEAGIVALGLVAVAKAKIAAGITGYAVGRAIRGSRRRGNRRHRFGRSVVDDSEEIWGSVSKWDEQQCVPKLFCEIGTGALNENIYSDIVNGLLTLDPQDLTESAILPYINAAREGNRHRSLRKCQLKYKCNSTGADLLSAVPKYLYPSQ</sequence>